<name>A0AAD1M718_9MYCO</name>
<keyword evidence="1" id="KW-0732">Signal</keyword>
<dbReference type="EMBL" id="AP022560">
    <property type="protein sequence ID" value="BBX01981.1"/>
    <property type="molecule type" value="Genomic_DNA"/>
</dbReference>
<feature type="signal peptide" evidence="1">
    <location>
        <begin position="1"/>
        <end position="26"/>
    </location>
</feature>
<evidence type="ECO:0000313" key="3">
    <source>
        <dbReference type="Proteomes" id="UP000466681"/>
    </source>
</evidence>
<sequence>MRLIRGLATALIGMAAVVGLAVPAHAQGNVKAPGVPEGYYNVNIDGQASAVWEIFPICVPTVGDLREPLLLPIACRLKVTPDTGEGGAEAVMVMNQWQFGYKNPAGRTCPDGSKAPQETVYRFDPYSWVGTMKVLHGGECGDQPGMVVAPLTMSFKGPLPYPVTQYPLICEPGGLRRCF</sequence>
<dbReference type="AlphaFoldDB" id="A0AAD1M718"/>
<evidence type="ECO:0000256" key="1">
    <source>
        <dbReference type="SAM" id="SignalP"/>
    </source>
</evidence>
<proteinExistence type="predicted"/>
<evidence type="ECO:0000313" key="2">
    <source>
        <dbReference type="EMBL" id="BBX01981.1"/>
    </source>
</evidence>
<dbReference type="Proteomes" id="UP000466681">
    <property type="component" value="Chromosome"/>
</dbReference>
<organism evidence="2 3">
    <name type="scientific">Mycolicibacterium moriokaense</name>
    <dbReference type="NCBI Taxonomy" id="39691"/>
    <lineage>
        <taxon>Bacteria</taxon>
        <taxon>Bacillati</taxon>
        <taxon>Actinomycetota</taxon>
        <taxon>Actinomycetes</taxon>
        <taxon>Mycobacteriales</taxon>
        <taxon>Mycobacteriaceae</taxon>
        <taxon>Mycolicibacterium</taxon>
    </lineage>
</organism>
<reference evidence="2 3" key="1">
    <citation type="journal article" date="2019" name="Emerg. Microbes Infect.">
        <title>Comprehensive subspecies identification of 175 nontuberculous mycobacteria species based on 7547 genomic profiles.</title>
        <authorList>
            <person name="Matsumoto Y."/>
            <person name="Kinjo T."/>
            <person name="Motooka D."/>
            <person name="Nabeya D."/>
            <person name="Jung N."/>
            <person name="Uechi K."/>
            <person name="Horii T."/>
            <person name="Iida T."/>
            <person name="Fujita J."/>
            <person name="Nakamura S."/>
        </authorList>
    </citation>
    <scope>NUCLEOTIDE SEQUENCE [LARGE SCALE GENOMIC DNA]</scope>
    <source>
        <strain evidence="2 3">JCM 6375</strain>
    </source>
</reference>
<keyword evidence="3" id="KW-1185">Reference proteome</keyword>
<dbReference type="RefSeq" id="WP_083157661.1">
    <property type="nucleotide sequence ID" value="NZ_AP022560.1"/>
</dbReference>
<accession>A0AAD1M718</accession>
<evidence type="ECO:0008006" key="4">
    <source>
        <dbReference type="Google" id="ProtNLM"/>
    </source>
</evidence>
<protein>
    <recommendedName>
        <fullName evidence="4">Secreted protein</fullName>
    </recommendedName>
</protein>
<feature type="chain" id="PRO_5042171022" description="Secreted protein" evidence="1">
    <location>
        <begin position="27"/>
        <end position="179"/>
    </location>
</feature>
<dbReference type="KEGG" id="mmor:MMOR_29170"/>
<gene>
    <name evidence="2" type="ORF">MMOR_29170</name>
</gene>